<feature type="transmembrane region" description="Helical" evidence="9">
    <location>
        <begin position="293"/>
        <end position="317"/>
    </location>
</feature>
<keyword evidence="5" id="KW-0547">Nucleotide-binding</keyword>
<evidence type="ECO:0000313" key="12">
    <source>
        <dbReference type="EMBL" id="GBR75610.1"/>
    </source>
</evidence>
<feature type="domain" description="Histidine kinase" evidence="11">
    <location>
        <begin position="339"/>
        <end position="538"/>
    </location>
</feature>
<dbReference type="SUPFAM" id="SSF47384">
    <property type="entry name" value="Homodimeric domain of signal transducing histidine kinase"/>
    <property type="match status" value="1"/>
</dbReference>
<evidence type="ECO:0000256" key="8">
    <source>
        <dbReference type="ARBA" id="ARBA00023012"/>
    </source>
</evidence>
<organism evidence="12 13">
    <name type="scientific">Candidatus Termititenax persephonae</name>
    <dbReference type="NCBI Taxonomy" id="2218525"/>
    <lineage>
        <taxon>Bacteria</taxon>
        <taxon>Bacillati</taxon>
        <taxon>Candidatus Margulisiibacteriota</taxon>
        <taxon>Candidatus Termititenacia</taxon>
        <taxon>Candidatus Termititenacales</taxon>
        <taxon>Candidatus Termititenacaceae</taxon>
        <taxon>Candidatus Termititenax</taxon>
    </lineage>
</organism>
<keyword evidence="3" id="KW-0597">Phosphoprotein</keyword>
<dbReference type="InterPro" id="IPR004358">
    <property type="entry name" value="Sig_transdc_His_kin-like_C"/>
</dbReference>
<accession>A0A388TFH3</accession>
<evidence type="ECO:0000256" key="4">
    <source>
        <dbReference type="ARBA" id="ARBA00022679"/>
    </source>
</evidence>
<feature type="transmembrane region" description="Helical" evidence="9">
    <location>
        <begin position="158"/>
        <end position="178"/>
    </location>
</feature>
<keyword evidence="9" id="KW-0472">Membrane</keyword>
<sequence length="538" mass="60418">MRKMFLLFFLCALVAANFTGRVVRSGQWDNYGHVVKVFNAAREYTALTSVNGKFSLNILPDQYELSVADKQGRLIVGAAPLPPSPYELRLPGEDADGLLFPLINLTVTAAILLLTCLVRAIKRSPRSDDLLFLALSFALYTATDAAQDLLAWGGLETLAGTLFFLKHIGSAWFGYLFFRYWRADCHGWLWLAPLSESLVLGTWPLFGTDSAFERFWFFSFTQLRLLIMLQLIVFVLAGVLTVFCEWRCARDVLRKNILALTQSIFILLILLLLVLVIWPLVGRQGAEFFDRQYLLTSLVFGLIFFVWLSCAEIYQYIFQAQLRLARQESLTALGRLASGLAHEIKNPLAALSNLVSLLPRDYRKVGFLREFMDIVPRQIERINALLANLLNLSRPASGQKVSFDLGQILAQSVVLLTAQAQQQAVIIEQISAPRVRFRGDPRAIEQVFLNLGLNALQAMPRGGRLKITLTQKKTVIFQDSGRGISPEVLPQIFDPFFTTKKSGAGLGLSIVKKILDEHKVKITLASKPRRGTEVKLFF</sequence>
<dbReference type="GO" id="GO:0005524">
    <property type="term" value="F:ATP binding"/>
    <property type="evidence" value="ECO:0007669"/>
    <property type="project" value="UniProtKB-KW"/>
</dbReference>
<dbReference type="EMBL" id="BGZO01000004">
    <property type="protein sequence ID" value="GBR75610.1"/>
    <property type="molecule type" value="Genomic_DNA"/>
</dbReference>
<gene>
    <name evidence="12" type="ORF">NO2_0267</name>
</gene>
<dbReference type="AlphaFoldDB" id="A0A388TFH3"/>
<keyword evidence="7" id="KW-0067">ATP-binding</keyword>
<dbReference type="PANTHER" id="PTHR43065">
    <property type="entry name" value="SENSOR HISTIDINE KINASE"/>
    <property type="match status" value="1"/>
</dbReference>
<dbReference type="Pfam" id="PF00512">
    <property type="entry name" value="HisKA"/>
    <property type="match status" value="1"/>
</dbReference>
<dbReference type="Gene3D" id="3.30.565.10">
    <property type="entry name" value="Histidine kinase-like ATPase, C-terminal domain"/>
    <property type="match status" value="1"/>
</dbReference>
<keyword evidence="10" id="KW-0732">Signal</keyword>
<evidence type="ECO:0000256" key="1">
    <source>
        <dbReference type="ARBA" id="ARBA00000085"/>
    </source>
</evidence>
<dbReference type="GO" id="GO:0000155">
    <property type="term" value="F:phosphorelay sensor kinase activity"/>
    <property type="evidence" value="ECO:0007669"/>
    <property type="project" value="InterPro"/>
</dbReference>
<feature type="transmembrane region" description="Helical" evidence="9">
    <location>
        <begin position="187"/>
        <end position="206"/>
    </location>
</feature>
<dbReference type="InterPro" id="IPR003661">
    <property type="entry name" value="HisK_dim/P_dom"/>
</dbReference>
<dbReference type="PRINTS" id="PR00344">
    <property type="entry name" value="BCTRLSENSOR"/>
</dbReference>
<keyword evidence="9" id="KW-0812">Transmembrane</keyword>
<comment type="caution">
    <text evidence="12">The sequence shown here is derived from an EMBL/GenBank/DDBJ whole genome shotgun (WGS) entry which is preliminary data.</text>
</comment>
<keyword evidence="6 12" id="KW-0418">Kinase</keyword>
<name>A0A388TFH3_9BACT</name>
<feature type="transmembrane region" description="Helical" evidence="9">
    <location>
        <begin position="258"/>
        <end position="281"/>
    </location>
</feature>
<dbReference type="EC" id="2.7.13.3" evidence="2"/>
<dbReference type="SMART" id="SM00387">
    <property type="entry name" value="HATPase_c"/>
    <property type="match status" value="1"/>
</dbReference>
<dbReference type="SMART" id="SM00388">
    <property type="entry name" value="HisKA"/>
    <property type="match status" value="1"/>
</dbReference>
<dbReference type="Gene3D" id="1.10.287.130">
    <property type="match status" value="1"/>
</dbReference>
<dbReference type="InterPro" id="IPR003594">
    <property type="entry name" value="HATPase_dom"/>
</dbReference>
<feature type="transmembrane region" description="Helical" evidence="9">
    <location>
        <begin position="130"/>
        <end position="152"/>
    </location>
</feature>
<dbReference type="Proteomes" id="UP000275925">
    <property type="component" value="Unassembled WGS sequence"/>
</dbReference>
<keyword evidence="13" id="KW-1185">Reference proteome</keyword>
<feature type="transmembrane region" description="Helical" evidence="9">
    <location>
        <begin position="226"/>
        <end position="246"/>
    </location>
</feature>
<evidence type="ECO:0000259" key="11">
    <source>
        <dbReference type="PROSITE" id="PS50109"/>
    </source>
</evidence>
<keyword evidence="4" id="KW-0808">Transferase</keyword>
<feature type="chain" id="PRO_5017225710" description="histidine kinase" evidence="10">
    <location>
        <begin position="16"/>
        <end position="538"/>
    </location>
</feature>
<evidence type="ECO:0000256" key="5">
    <source>
        <dbReference type="ARBA" id="ARBA00022741"/>
    </source>
</evidence>
<keyword evidence="9" id="KW-1133">Transmembrane helix</keyword>
<evidence type="ECO:0000256" key="3">
    <source>
        <dbReference type="ARBA" id="ARBA00022553"/>
    </source>
</evidence>
<dbReference type="PROSITE" id="PS50109">
    <property type="entry name" value="HIS_KIN"/>
    <property type="match status" value="1"/>
</dbReference>
<feature type="signal peptide" evidence="10">
    <location>
        <begin position="1"/>
        <end position="15"/>
    </location>
</feature>
<evidence type="ECO:0000313" key="13">
    <source>
        <dbReference type="Proteomes" id="UP000275925"/>
    </source>
</evidence>
<evidence type="ECO:0000256" key="6">
    <source>
        <dbReference type="ARBA" id="ARBA00022777"/>
    </source>
</evidence>
<protein>
    <recommendedName>
        <fullName evidence="2">histidine kinase</fullName>
        <ecNumber evidence="2">2.7.13.3</ecNumber>
    </recommendedName>
</protein>
<dbReference type="InterPro" id="IPR005467">
    <property type="entry name" value="His_kinase_dom"/>
</dbReference>
<proteinExistence type="predicted"/>
<dbReference type="InterPro" id="IPR036097">
    <property type="entry name" value="HisK_dim/P_sf"/>
</dbReference>
<dbReference type="PANTHER" id="PTHR43065:SF10">
    <property type="entry name" value="PEROXIDE STRESS-ACTIVATED HISTIDINE KINASE MAK3"/>
    <property type="match status" value="1"/>
</dbReference>
<reference evidence="12 13" key="1">
    <citation type="journal article" date="2019" name="ISME J.">
        <title>Genome analyses of uncultured TG2/ZB3 bacteria in 'Margulisbacteria' specifically attached to ectosymbiotic spirochetes of protists in the termite gut.</title>
        <authorList>
            <person name="Utami Y.D."/>
            <person name="Kuwahara H."/>
            <person name="Igai K."/>
            <person name="Murakami T."/>
            <person name="Sugaya K."/>
            <person name="Morikawa T."/>
            <person name="Nagura Y."/>
            <person name="Yuki M."/>
            <person name="Deevong P."/>
            <person name="Inoue T."/>
            <person name="Kihara K."/>
            <person name="Lo N."/>
            <person name="Yamada A."/>
            <person name="Ohkuma M."/>
            <person name="Hongoh Y."/>
        </authorList>
    </citation>
    <scope>NUCLEOTIDE SEQUENCE [LARGE SCALE GENOMIC DNA]</scope>
    <source>
        <strain evidence="12">NkOx7-02</strain>
    </source>
</reference>
<keyword evidence="8" id="KW-0902">Two-component regulatory system</keyword>
<evidence type="ECO:0000256" key="7">
    <source>
        <dbReference type="ARBA" id="ARBA00022840"/>
    </source>
</evidence>
<dbReference type="SUPFAM" id="SSF55874">
    <property type="entry name" value="ATPase domain of HSP90 chaperone/DNA topoisomerase II/histidine kinase"/>
    <property type="match status" value="1"/>
</dbReference>
<comment type="catalytic activity">
    <reaction evidence="1">
        <text>ATP + protein L-histidine = ADP + protein N-phospho-L-histidine.</text>
        <dbReference type="EC" id="2.7.13.3"/>
    </reaction>
</comment>
<feature type="transmembrane region" description="Helical" evidence="9">
    <location>
        <begin position="98"/>
        <end position="118"/>
    </location>
</feature>
<dbReference type="CDD" id="cd00082">
    <property type="entry name" value="HisKA"/>
    <property type="match status" value="1"/>
</dbReference>
<evidence type="ECO:0000256" key="2">
    <source>
        <dbReference type="ARBA" id="ARBA00012438"/>
    </source>
</evidence>
<dbReference type="Pfam" id="PF02518">
    <property type="entry name" value="HATPase_c"/>
    <property type="match status" value="1"/>
</dbReference>
<evidence type="ECO:0000256" key="10">
    <source>
        <dbReference type="SAM" id="SignalP"/>
    </source>
</evidence>
<dbReference type="InterPro" id="IPR036890">
    <property type="entry name" value="HATPase_C_sf"/>
</dbReference>
<evidence type="ECO:0000256" key="9">
    <source>
        <dbReference type="SAM" id="Phobius"/>
    </source>
</evidence>